<evidence type="ECO:0000313" key="2">
    <source>
        <dbReference type="Proteomes" id="UP000675920"/>
    </source>
</evidence>
<evidence type="ECO:0000259" key="1">
    <source>
        <dbReference type="PROSITE" id="PS50263"/>
    </source>
</evidence>
<dbReference type="RefSeq" id="WP_245591267.1">
    <property type="nucleotide sequence ID" value="NZ_AXWS01000007.1"/>
</dbReference>
<accession>A0A9U5CWQ2</accession>
<sequence>MEGVQILMPQRWVEPPGCRPHQRIPALGADLGEVGDQPRTIVRIPGLHRDAHGDRVLPGRRSPANVPVVFRSPRRCRMTLKIALAQIGCVPDDPDGTLDRAIAACREAAACKADIVLLPEATVQGPCPDGPPERLRAALADWPDLAVVLGCRGGGSVLLGGRELARLHDGSDEPRRVALPGVTVAIVFPDEFFALAEGIAGVAPIETSVAVLAPRLAGAELLLTPAAWPAFIDELDSCERVPAEVAARLRLPLLCANAVGGDDRLRFAGASFALDAYGRQQVRLPLATPALALVELDPAGPADDRHLALRRGVVAPLLAPEAQWHRLLIAFLRERVRGTARLADDGDIGAAVLRALCAEAFDAGTVAARSIRHGEDGLPTDAADAADVAPTLLLPADRSSLAVGARPVPTARGDVSSGVGAAAAGAVVPRRLAPLGNLYRGEVIRLARWLMEQGLADIPRDLQLVARASLRDAGGSPLPPCDIVDAILTLELDASEPEGRIRAGGYEPDVIDRLLAAVRRIDAQGSDVIVIPRWRRCQLAGMKEG</sequence>
<protein>
    <recommendedName>
        <fullName evidence="1">CN hydrolase domain-containing protein</fullName>
    </recommendedName>
</protein>
<reference evidence="3" key="1">
    <citation type="submission" date="2025-08" db="UniProtKB">
        <authorList>
            <consortium name="RefSeq"/>
        </authorList>
    </citation>
    <scope>IDENTIFICATION</scope>
</reference>
<dbReference type="Gene3D" id="3.60.110.10">
    <property type="entry name" value="Carbon-nitrogen hydrolase"/>
    <property type="match status" value="2"/>
</dbReference>
<dbReference type="InterPro" id="IPR036526">
    <property type="entry name" value="C-N_Hydrolase_sf"/>
</dbReference>
<keyword evidence="2" id="KW-1185">Reference proteome</keyword>
<name>A0A9U5CWQ2_9BURK</name>
<dbReference type="AlphaFoldDB" id="A0A9U5CWQ2"/>
<dbReference type="InterPro" id="IPR003010">
    <property type="entry name" value="C-N_Hydrolase"/>
</dbReference>
<dbReference type="PROSITE" id="PS50263">
    <property type="entry name" value="CN_HYDROLASE"/>
    <property type="match status" value="1"/>
</dbReference>
<proteinExistence type="predicted"/>
<dbReference type="Proteomes" id="UP000675920">
    <property type="component" value="Unplaced"/>
</dbReference>
<feature type="domain" description="CN hydrolase" evidence="1">
    <location>
        <begin position="80"/>
        <end position="298"/>
    </location>
</feature>
<evidence type="ECO:0000313" key="3">
    <source>
        <dbReference type="RefSeq" id="WP_245591267.1"/>
    </source>
</evidence>
<dbReference type="SUPFAM" id="SSF56317">
    <property type="entry name" value="Carbon-nitrogen hydrolase"/>
    <property type="match status" value="1"/>
</dbReference>
<organism evidence="2 3">
    <name type="scientific">Derxia gummosa DSM 723</name>
    <dbReference type="NCBI Taxonomy" id="1121388"/>
    <lineage>
        <taxon>Bacteria</taxon>
        <taxon>Pseudomonadati</taxon>
        <taxon>Pseudomonadota</taxon>
        <taxon>Betaproteobacteria</taxon>
        <taxon>Burkholderiales</taxon>
        <taxon>Alcaligenaceae</taxon>
        <taxon>Derxia</taxon>
    </lineage>
</organism>